<dbReference type="AlphaFoldDB" id="A0A1H9M563"/>
<organism evidence="4 5">
    <name type="scientific">Neolewinella agarilytica</name>
    <dbReference type="NCBI Taxonomy" id="478744"/>
    <lineage>
        <taxon>Bacteria</taxon>
        <taxon>Pseudomonadati</taxon>
        <taxon>Bacteroidota</taxon>
        <taxon>Saprospiria</taxon>
        <taxon>Saprospirales</taxon>
        <taxon>Lewinellaceae</taxon>
        <taxon>Neolewinella</taxon>
    </lineage>
</organism>
<dbReference type="SUPFAM" id="SSF54593">
    <property type="entry name" value="Glyoxalase/Bleomycin resistance protein/Dihydroxybiphenyl dioxygenase"/>
    <property type="match status" value="1"/>
</dbReference>
<dbReference type="GO" id="GO:0051213">
    <property type="term" value="F:dioxygenase activity"/>
    <property type="evidence" value="ECO:0007669"/>
    <property type="project" value="UniProtKB-KW"/>
</dbReference>
<dbReference type="PROSITE" id="PS51819">
    <property type="entry name" value="VOC"/>
    <property type="match status" value="1"/>
</dbReference>
<dbReference type="PROSITE" id="PS51257">
    <property type="entry name" value="PROKAR_LIPOPROTEIN"/>
    <property type="match status" value="1"/>
</dbReference>
<proteinExistence type="predicted"/>
<keyword evidence="2" id="KW-0732">Signal</keyword>
<keyword evidence="5" id="KW-1185">Reference proteome</keyword>
<evidence type="ECO:0000256" key="1">
    <source>
        <dbReference type="ARBA" id="ARBA00022723"/>
    </source>
</evidence>
<feature type="chain" id="PRO_5011634698" evidence="2">
    <location>
        <begin position="24"/>
        <end position="167"/>
    </location>
</feature>
<evidence type="ECO:0000313" key="4">
    <source>
        <dbReference type="EMBL" id="SER18870.1"/>
    </source>
</evidence>
<keyword evidence="1" id="KW-0479">Metal-binding</keyword>
<dbReference type="GO" id="GO:0046872">
    <property type="term" value="F:metal ion binding"/>
    <property type="evidence" value="ECO:0007669"/>
    <property type="project" value="UniProtKB-KW"/>
</dbReference>
<dbReference type="OrthoDB" id="192739at2"/>
<protein>
    <submittedName>
        <fullName evidence="4">Catechol 2,3-dioxygenase</fullName>
    </submittedName>
</protein>
<dbReference type="InterPro" id="IPR029068">
    <property type="entry name" value="Glyas_Bleomycin-R_OHBP_Dase"/>
</dbReference>
<dbReference type="RefSeq" id="WP_090172026.1">
    <property type="nucleotide sequence ID" value="NZ_FOFB01000027.1"/>
</dbReference>
<feature type="signal peptide" evidence="2">
    <location>
        <begin position="1"/>
        <end position="23"/>
    </location>
</feature>
<dbReference type="InParanoid" id="A0A1H9M563"/>
<keyword evidence="4" id="KW-0560">Oxidoreductase</keyword>
<evidence type="ECO:0000259" key="3">
    <source>
        <dbReference type="PROSITE" id="PS51819"/>
    </source>
</evidence>
<gene>
    <name evidence="4" type="ORF">SAMN05444359_12721</name>
</gene>
<dbReference type="Pfam" id="PF00903">
    <property type="entry name" value="Glyoxalase"/>
    <property type="match status" value="1"/>
</dbReference>
<dbReference type="PANTHER" id="PTHR36113">
    <property type="entry name" value="LYASE, PUTATIVE-RELATED-RELATED"/>
    <property type="match status" value="1"/>
</dbReference>
<dbReference type="STRING" id="478744.SAMN05444359_12721"/>
<dbReference type="FunCoup" id="A0A1H9M563">
    <property type="interactions" value="337"/>
</dbReference>
<sequence length="167" mass="19026">MQKQIFFLLSISLMLLSACTPKAIPFGQETGLYGASFDHYAINVDNLDESVTFYQKVLALEEIYDGTEKDNIRWLSLGNGMSLHVIQSDNSEVRTQKGVHLSISVNRFDEFVQHLRDIKLQFFSWQGVPMESNSRPDGARQVYFKDPDGYWLEINDARVLGVQKLGS</sequence>
<feature type="domain" description="VOC" evidence="3">
    <location>
        <begin position="36"/>
        <end position="157"/>
    </location>
</feature>
<evidence type="ECO:0000313" key="5">
    <source>
        <dbReference type="Proteomes" id="UP000199021"/>
    </source>
</evidence>
<dbReference type="Gene3D" id="3.10.180.10">
    <property type="entry name" value="2,3-Dihydroxybiphenyl 1,2-Dioxygenase, domain 1"/>
    <property type="match status" value="1"/>
</dbReference>
<reference evidence="5" key="1">
    <citation type="submission" date="2016-10" db="EMBL/GenBank/DDBJ databases">
        <authorList>
            <person name="Varghese N."/>
            <person name="Submissions S."/>
        </authorList>
    </citation>
    <scope>NUCLEOTIDE SEQUENCE [LARGE SCALE GENOMIC DNA]</scope>
    <source>
        <strain evidence="5">DSM 24740</strain>
    </source>
</reference>
<dbReference type="PANTHER" id="PTHR36113:SF6">
    <property type="entry name" value="FOSFOMYCIN RESISTANCE PROTEIN FOSX"/>
    <property type="match status" value="1"/>
</dbReference>
<evidence type="ECO:0000256" key="2">
    <source>
        <dbReference type="SAM" id="SignalP"/>
    </source>
</evidence>
<accession>A0A1H9M563</accession>
<dbReference type="Proteomes" id="UP000199021">
    <property type="component" value="Unassembled WGS sequence"/>
</dbReference>
<dbReference type="InterPro" id="IPR004360">
    <property type="entry name" value="Glyas_Fos-R_dOase_dom"/>
</dbReference>
<dbReference type="CDD" id="cd06587">
    <property type="entry name" value="VOC"/>
    <property type="match status" value="1"/>
</dbReference>
<dbReference type="InterPro" id="IPR037523">
    <property type="entry name" value="VOC_core"/>
</dbReference>
<keyword evidence="4" id="KW-0223">Dioxygenase</keyword>
<dbReference type="EMBL" id="FOFB01000027">
    <property type="protein sequence ID" value="SER18870.1"/>
    <property type="molecule type" value="Genomic_DNA"/>
</dbReference>
<dbReference type="InterPro" id="IPR051332">
    <property type="entry name" value="Fosfomycin_Res_Enzymes"/>
</dbReference>
<name>A0A1H9M563_9BACT</name>